<feature type="chain" id="PRO_5021722128" evidence="2">
    <location>
        <begin position="24"/>
        <end position="314"/>
    </location>
</feature>
<dbReference type="PANTHER" id="PTHR47572">
    <property type="entry name" value="LIPOPROTEIN-RELATED"/>
    <property type="match status" value="1"/>
</dbReference>
<dbReference type="KEGG" id="gaw:V144x_16340"/>
<feature type="domain" description="SMP-30/Gluconolactonase/LRE-like region" evidence="3">
    <location>
        <begin position="47"/>
        <end position="293"/>
    </location>
</feature>
<organism evidence="4 5">
    <name type="scientific">Gimesia aquarii</name>
    <dbReference type="NCBI Taxonomy" id="2527964"/>
    <lineage>
        <taxon>Bacteria</taxon>
        <taxon>Pseudomonadati</taxon>
        <taxon>Planctomycetota</taxon>
        <taxon>Planctomycetia</taxon>
        <taxon>Planctomycetales</taxon>
        <taxon>Planctomycetaceae</taxon>
        <taxon>Gimesia</taxon>
    </lineage>
</organism>
<keyword evidence="2" id="KW-0732">Signal</keyword>
<protein>
    <submittedName>
        <fullName evidence="4">Gluconolactonase</fullName>
        <ecNumber evidence="4">3.1.1.17</ecNumber>
    </submittedName>
</protein>
<dbReference type="Gene3D" id="2.120.10.30">
    <property type="entry name" value="TolB, C-terminal domain"/>
    <property type="match status" value="1"/>
</dbReference>
<dbReference type="Proteomes" id="UP000318704">
    <property type="component" value="Chromosome"/>
</dbReference>
<dbReference type="EMBL" id="CP037920">
    <property type="protein sequence ID" value="QDT96181.1"/>
    <property type="molecule type" value="Genomic_DNA"/>
</dbReference>
<dbReference type="InterPro" id="IPR051262">
    <property type="entry name" value="SMP-30/CGR1_Lactonase"/>
</dbReference>
<gene>
    <name evidence="4" type="primary">gnl_1</name>
    <name evidence="4" type="ORF">V144x_16340</name>
</gene>
<dbReference type="InterPro" id="IPR013658">
    <property type="entry name" value="SGL"/>
</dbReference>
<evidence type="ECO:0000313" key="5">
    <source>
        <dbReference type="Proteomes" id="UP000318704"/>
    </source>
</evidence>
<evidence type="ECO:0000313" key="4">
    <source>
        <dbReference type="EMBL" id="QDT96181.1"/>
    </source>
</evidence>
<dbReference type="Pfam" id="PF08450">
    <property type="entry name" value="SGL"/>
    <property type="match status" value="1"/>
</dbReference>
<dbReference type="GO" id="GO:0004341">
    <property type="term" value="F:gluconolactonase activity"/>
    <property type="evidence" value="ECO:0007669"/>
    <property type="project" value="UniProtKB-EC"/>
</dbReference>
<name>A0A517VT42_9PLAN</name>
<accession>A0A517VT42</accession>
<sequence length="314" mass="34432" precursor="true">MRNLFNWTIVSVTLLLMSIHALAEQDSKIPGIGPVGKPVKLFTDFKFTEGPAFDLKGNLYFTDIPDNKIYKVNSKGKLSVFLEPSNHCNGLMLDGANNLLACEMDGRLVSINLKNKKVTPLATEYQGNRFNAPNDLVVDRTGGIYFTDPHYRAPEPLPQGKTAVYYRAADGKVTRLVDNLKAPNGVILSPDEKTLYVIPSMQKEMWAYPVTAPGKIGKGRVFCTLQQQEGYKEPGRGGDGLTIDTKGNLYITSGLGLQVFSPEGKLLGIIEVPEKPANVTFGGKDNSSLFITARTSLYRIDTKAKGHRFPGKSS</sequence>
<evidence type="ECO:0000256" key="1">
    <source>
        <dbReference type="ARBA" id="ARBA00022801"/>
    </source>
</evidence>
<dbReference type="EC" id="3.1.1.17" evidence="4"/>
<dbReference type="SUPFAM" id="SSF63829">
    <property type="entry name" value="Calcium-dependent phosphotriesterase"/>
    <property type="match status" value="1"/>
</dbReference>
<dbReference type="PANTHER" id="PTHR47572:SF4">
    <property type="entry name" value="LACTONASE DRP35"/>
    <property type="match status" value="1"/>
</dbReference>
<dbReference type="RefSeq" id="WP_144983880.1">
    <property type="nucleotide sequence ID" value="NZ_CP037920.1"/>
</dbReference>
<reference evidence="4 5" key="1">
    <citation type="submission" date="2019-03" db="EMBL/GenBank/DDBJ databases">
        <title>Deep-cultivation of Planctomycetes and their phenomic and genomic characterization uncovers novel biology.</title>
        <authorList>
            <person name="Wiegand S."/>
            <person name="Jogler M."/>
            <person name="Boedeker C."/>
            <person name="Pinto D."/>
            <person name="Vollmers J."/>
            <person name="Rivas-Marin E."/>
            <person name="Kohn T."/>
            <person name="Peeters S.H."/>
            <person name="Heuer A."/>
            <person name="Rast P."/>
            <person name="Oberbeckmann S."/>
            <person name="Bunk B."/>
            <person name="Jeske O."/>
            <person name="Meyerdierks A."/>
            <person name="Storesund J.E."/>
            <person name="Kallscheuer N."/>
            <person name="Luecker S."/>
            <person name="Lage O.M."/>
            <person name="Pohl T."/>
            <person name="Merkel B.J."/>
            <person name="Hornburger P."/>
            <person name="Mueller R.-W."/>
            <person name="Bruemmer F."/>
            <person name="Labrenz M."/>
            <person name="Spormann A.M."/>
            <person name="Op den Camp H."/>
            <person name="Overmann J."/>
            <person name="Amann R."/>
            <person name="Jetten M.S.M."/>
            <person name="Mascher T."/>
            <person name="Medema M.H."/>
            <person name="Devos D.P."/>
            <person name="Kaster A.-K."/>
            <person name="Ovreas L."/>
            <person name="Rohde M."/>
            <person name="Galperin M.Y."/>
            <person name="Jogler C."/>
        </authorList>
    </citation>
    <scope>NUCLEOTIDE SEQUENCE [LARGE SCALE GENOMIC DNA]</scope>
    <source>
        <strain evidence="4 5">V144</strain>
    </source>
</reference>
<evidence type="ECO:0000259" key="3">
    <source>
        <dbReference type="Pfam" id="PF08450"/>
    </source>
</evidence>
<dbReference type="AlphaFoldDB" id="A0A517VT42"/>
<dbReference type="InterPro" id="IPR011042">
    <property type="entry name" value="6-blade_b-propeller_TolB-like"/>
</dbReference>
<proteinExistence type="predicted"/>
<keyword evidence="1 4" id="KW-0378">Hydrolase</keyword>
<feature type="signal peptide" evidence="2">
    <location>
        <begin position="1"/>
        <end position="23"/>
    </location>
</feature>
<evidence type="ECO:0000256" key="2">
    <source>
        <dbReference type="SAM" id="SignalP"/>
    </source>
</evidence>